<reference evidence="2" key="1">
    <citation type="submission" date="2013-11" db="EMBL/GenBank/DDBJ databases">
        <title>Genome sequence of the fusiform rust pathogen reveals effectors for host alternation and coevolution with pine.</title>
        <authorList>
            <consortium name="DOE Joint Genome Institute"/>
            <person name="Smith K."/>
            <person name="Pendleton A."/>
            <person name="Kubisiak T."/>
            <person name="Anderson C."/>
            <person name="Salamov A."/>
            <person name="Aerts A."/>
            <person name="Riley R."/>
            <person name="Clum A."/>
            <person name="Lindquist E."/>
            <person name="Ence D."/>
            <person name="Campbell M."/>
            <person name="Kronenberg Z."/>
            <person name="Feau N."/>
            <person name="Dhillon B."/>
            <person name="Hamelin R."/>
            <person name="Burleigh J."/>
            <person name="Smith J."/>
            <person name="Yandell M."/>
            <person name="Nelson C."/>
            <person name="Grigoriev I."/>
            <person name="Davis J."/>
        </authorList>
    </citation>
    <scope>NUCLEOTIDE SEQUENCE</scope>
    <source>
        <strain evidence="2">G11</strain>
    </source>
</reference>
<dbReference type="OrthoDB" id="2501483at2759"/>
<protein>
    <recommendedName>
        <fullName evidence="1">CxC6 like cysteine cluster associated with KDZ domain-containing protein</fullName>
    </recommendedName>
</protein>
<evidence type="ECO:0000313" key="3">
    <source>
        <dbReference type="Proteomes" id="UP000886653"/>
    </source>
</evidence>
<feature type="non-terminal residue" evidence="2">
    <location>
        <position position="175"/>
    </location>
</feature>
<comment type="caution">
    <text evidence="2">The sequence shown here is derived from an EMBL/GenBank/DDBJ whole genome shotgun (WGS) entry which is preliminary data.</text>
</comment>
<evidence type="ECO:0000313" key="2">
    <source>
        <dbReference type="EMBL" id="KAG0140209.1"/>
    </source>
</evidence>
<dbReference type="InterPro" id="IPR040898">
    <property type="entry name" value="CxC6"/>
</dbReference>
<proteinExistence type="predicted"/>
<feature type="non-terminal residue" evidence="2">
    <location>
        <position position="1"/>
    </location>
</feature>
<dbReference type="Pfam" id="PF18721">
    <property type="entry name" value="CxC6"/>
    <property type="match status" value="1"/>
</dbReference>
<feature type="domain" description="CxC6 like cysteine cluster associated with KDZ" evidence="1">
    <location>
        <begin position="113"/>
        <end position="175"/>
    </location>
</feature>
<evidence type="ECO:0000259" key="1">
    <source>
        <dbReference type="Pfam" id="PF18721"/>
    </source>
</evidence>
<dbReference type="EMBL" id="MU167465">
    <property type="protein sequence ID" value="KAG0140209.1"/>
    <property type="molecule type" value="Genomic_DNA"/>
</dbReference>
<keyword evidence="3" id="KW-1185">Reference proteome</keyword>
<name>A0A9P6N9N7_9BASI</name>
<dbReference type="AlphaFoldDB" id="A0A9P6N9N7"/>
<sequence length="175" mass="19936">STFNLVNKYNHAHVDETLIPTFQEHQNFSPSLSASVCQDGMEISSLLFHYDACQERLKVPNSGRDVLRYLDGMAQHLRWLALAGTQFCNHACDECLLVTEDNKSCFPEIHAVVTDGITIGHSWCSTFPLQLQNEARQKNKVTPKGPCVEYLTQVHDQYCQHHQEELSKQYKAQPC</sequence>
<dbReference type="Proteomes" id="UP000886653">
    <property type="component" value="Unassembled WGS sequence"/>
</dbReference>
<accession>A0A9P6N9N7</accession>
<organism evidence="2 3">
    <name type="scientific">Cronartium quercuum f. sp. fusiforme G11</name>
    <dbReference type="NCBI Taxonomy" id="708437"/>
    <lineage>
        <taxon>Eukaryota</taxon>
        <taxon>Fungi</taxon>
        <taxon>Dikarya</taxon>
        <taxon>Basidiomycota</taxon>
        <taxon>Pucciniomycotina</taxon>
        <taxon>Pucciniomycetes</taxon>
        <taxon>Pucciniales</taxon>
        <taxon>Coleosporiaceae</taxon>
        <taxon>Cronartium</taxon>
    </lineage>
</organism>
<gene>
    <name evidence="2" type="ORF">CROQUDRAFT_23957</name>
</gene>